<dbReference type="eggNOG" id="COG3628">
    <property type="taxonomic scope" value="Bacteria"/>
</dbReference>
<dbReference type="KEGG" id="mph:MLP_22790"/>
<evidence type="ECO:0000259" key="1">
    <source>
        <dbReference type="Pfam" id="PF04965"/>
    </source>
</evidence>
<protein>
    <recommendedName>
        <fullName evidence="1">IraD/Gp25-like domain-containing protein</fullName>
    </recommendedName>
</protein>
<reference evidence="2 3" key="1">
    <citation type="submission" date="2011-05" db="EMBL/GenBank/DDBJ databases">
        <title>Whole genome sequence of Microlunatus phosphovorus NM-1.</title>
        <authorList>
            <person name="Hosoyama A."/>
            <person name="Sasaki K."/>
            <person name="Harada T."/>
            <person name="Igarashi R."/>
            <person name="Kawakoshi A."/>
            <person name="Sasagawa M."/>
            <person name="Fukada J."/>
            <person name="Nakamura S."/>
            <person name="Katano Y."/>
            <person name="Hanada S."/>
            <person name="Kamagata Y."/>
            <person name="Nakamura N."/>
            <person name="Yamazaki S."/>
            <person name="Fujita N."/>
        </authorList>
    </citation>
    <scope>NUCLEOTIDE SEQUENCE [LARGE SCALE GENOMIC DNA]</scope>
    <source>
        <strain evidence="3">ATCC 700054 / DSM 10555 / JCM 9379 / NBRC 101784 / NCIMB 13414 / VKM Ac-1990 / NM-1</strain>
    </source>
</reference>
<dbReference type="AlphaFoldDB" id="F5XES7"/>
<accession>F5XES7</accession>
<dbReference type="InterPro" id="IPR007048">
    <property type="entry name" value="IraD/Gp25-like"/>
</dbReference>
<dbReference type="STRING" id="1032480.MLP_22790"/>
<dbReference type="SUPFAM" id="SSF160719">
    <property type="entry name" value="gpW/gp25-like"/>
    <property type="match status" value="1"/>
</dbReference>
<dbReference type="RefSeq" id="WP_013863165.1">
    <property type="nucleotide sequence ID" value="NC_015635.1"/>
</dbReference>
<dbReference type="OrthoDB" id="9802846at2"/>
<dbReference type="HOGENOM" id="CLU_133204_0_2_11"/>
<dbReference type="Pfam" id="PF04965">
    <property type="entry name" value="GPW_gp25"/>
    <property type="match status" value="1"/>
</dbReference>
<proteinExistence type="predicted"/>
<sequence>MTLTGLDLYGVGMSFPPRVGPDGSVAWSAGELNVRECIATILRTLPGERVQRPGFGCGVDRYLFEPNTVATLRLIVEDIQQALGRWEPRIRLDDVTATVNPSDVRAVDITVSYTLIATGVAERVSMTLSRDT</sequence>
<dbReference type="Gene3D" id="3.10.450.40">
    <property type="match status" value="1"/>
</dbReference>
<evidence type="ECO:0000313" key="2">
    <source>
        <dbReference type="EMBL" id="BAK35293.1"/>
    </source>
</evidence>
<gene>
    <name evidence="2" type="ordered locus">MLP_22790</name>
</gene>
<evidence type="ECO:0000313" key="3">
    <source>
        <dbReference type="Proteomes" id="UP000007947"/>
    </source>
</evidence>
<keyword evidence="3" id="KW-1185">Reference proteome</keyword>
<feature type="domain" description="IraD/Gp25-like" evidence="1">
    <location>
        <begin position="30"/>
        <end position="118"/>
    </location>
</feature>
<organism evidence="2 3">
    <name type="scientific">Microlunatus phosphovorus (strain ATCC 700054 / DSM 10555 / JCM 9379 / NBRC 101784 / NCIMB 13414 / VKM Ac-1990 / NM-1)</name>
    <dbReference type="NCBI Taxonomy" id="1032480"/>
    <lineage>
        <taxon>Bacteria</taxon>
        <taxon>Bacillati</taxon>
        <taxon>Actinomycetota</taxon>
        <taxon>Actinomycetes</taxon>
        <taxon>Propionibacteriales</taxon>
        <taxon>Propionibacteriaceae</taxon>
        <taxon>Microlunatus</taxon>
    </lineage>
</organism>
<dbReference type="Proteomes" id="UP000007947">
    <property type="component" value="Chromosome"/>
</dbReference>
<name>F5XES7_MICPN</name>
<dbReference type="EMBL" id="AP012204">
    <property type="protein sequence ID" value="BAK35293.1"/>
    <property type="molecule type" value="Genomic_DNA"/>
</dbReference>